<dbReference type="Proteomes" id="UP000325558">
    <property type="component" value="Unassembled WGS sequence"/>
</dbReference>
<dbReference type="SUPFAM" id="SSF47203">
    <property type="entry name" value="Acyl-CoA dehydrogenase C-terminal domain-like"/>
    <property type="match status" value="1"/>
</dbReference>
<dbReference type="InterPro" id="IPR036250">
    <property type="entry name" value="AcylCo_DH-like_C"/>
</dbReference>
<dbReference type="PANTHER" id="PTHR10909">
    <property type="entry name" value="ELECTRON TRANSPORT OXIDOREDUCTASE"/>
    <property type="match status" value="1"/>
</dbReference>
<dbReference type="GO" id="GO:0055088">
    <property type="term" value="P:lipid homeostasis"/>
    <property type="evidence" value="ECO:0007669"/>
    <property type="project" value="TreeGrafter"/>
</dbReference>
<protein>
    <recommendedName>
        <fullName evidence="2">Acyl-CoA oxidase</fullName>
    </recommendedName>
</protein>
<proteinExistence type="predicted"/>
<reference evidence="1" key="1">
    <citation type="submission" date="2019-04" db="EMBL/GenBank/DDBJ databases">
        <title>Friends and foes A comparative genomics study of 23 Aspergillus species from section Flavi.</title>
        <authorList>
            <consortium name="DOE Joint Genome Institute"/>
            <person name="Kjaerbolling I."/>
            <person name="Vesth T."/>
            <person name="Frisvad J.C."/>
            <person name="Nybo J.L."/>
            <person name="Theobald S."/>
            <person name="Kildgaard S."/>
            <person name="Isbrandt T."/>
            <person name="Kuo A."/>
            <person name="Sato A."/>
            <person name="Lyhne E.K."/>
            <person name="Kogle M.E."/>
            <person name="Wiebenga A."/>
            <person name="Kun R.S."/>
            <person name="Lubbers R.J."/>
            <person name="Makela M.R."/>
            <person name="Barry K."/>
            <person name="Chovatia M."/>
            <person name="Clum A."/>
            <person name="Daum C."/>
            <person name="Haridas S."/>
            <person name="He G."/>
            <person name="LaButti K."/>
            <person name="Lipzen A."/>
            <person name="Mondo S."/>
            <person name="Riley R."/>
            <person name="Salamov A."/>
            <person name="Simmons B.A."/>
            <person name="Magnuson J.K."/>
            <person name="Henrissat B."/>
            <person name="Mortensen U.H."/>
            <person name="Larsen T.O."/>
            <person name="Devries R.P."/>
            <person name="Grigoriev I.V."/>
            <person name="Machida M."/>
            <person name="Baker S.E."/>
            <person name="Andersen M.R."/>
        </authorList>
    </citation>
    <scope>NUCLEOTIDE SEQUENCE</scope>
    <source>
        <strain evidence="1">CBS 117612</strain>
    </source>
</reference>
<dbReference type="AlphaFoldDB" id="A0A5N6XMT3"/>
<dbReference type="GO" id="GO:0005777">
    <property type="term" value="C:peroxisome"/>
    <property type="evidence" value="ECO:0007669"/>
    <property type="project" value="InterPro"/>
</dbReference>
<sequence length="475" mass="52725">MAVREFLEVSYRRAQAIGRFYAMTLDDVANLTPKFWHFHKDGMIIRDPVAYILVTIQLNLEILNFDFSCAFMLNELSHGCDARNLETTAVWQPDGSFILTTPNPGARKFMPPSIPLEGIRRIALVFSRVIMCKGVQSWLLPAMEGGRVLDHSITSFNQVHLPSNAILGDLKSPANMRDNFLDAISRLNTGGMALLLCIIPFLKCVAFTMGRYSQQRTVQQGLHGERLAAMEAFADWATTRYNDPSVPAATRRALNVILKVLFLRHGKASLSDLIERSGAQGMFPHNQLAQLACLTRGSSIAEGESLVISIRLIAKLLLHKYGISPAARPGGFLAKHEAGLLSELTGRNDCLANHRGDKFNQYNIPHCRPMVVAIGLRMAYEAAIDKGVDRDLLALYEAGAIKCHSAWFVERLQLSRAAQFDMECKAANAALSRFDEPLHGLEIEPYCTAPILSSSEWERFICALPTFRSDTAVGF</sequence>
<accession>A0A5N6XMT3</accession>
<dbReference type="Gene3D" id="1.20.140.10">
    <property type="entry name" value="Butyryl-CoA Dehydrogenase, subunit A, domain 3"/>
    <property type="match status" value="1"/>
</dbReference>
<name>A0A5N6XMT3_9EURO</name>
<gene>
    <name evidence="1" type="ORF">BDV24DRAFT_156765</name>
</gene>
<evidence type="ECO:0008006" key="2">
    <source>
        <dbReference type="Google" id="ProtNLM"/>
    </source>
</evidence>
<dbReference type="InterPro" id="IPR009100">
    <property type="entry name" value="AcylCoA_DH/oxidase_NM_dom_sf"/>
</dbReference>
<evidence type="ECO:0000313" key="1">
    <source>
        <dbReference type="EMBL" id="KAE8334554.1"/>
    </source>
</evidence>
<dbReference type="GO" id="GO:0005504">
    <property type="term" value="F:fatty acid binding"/>
    <property type="evidence" value="ECO:0007669"/>
    <property type="project" value="TreeGrafter"/>
</dbReference>
<organism evidence="1">
    <name type="scientific">Aspergillus arachidicola</name>
    <dbReference type="NCBI Taxonomy" id="656916"/>
    <lineage>
        <taxon>Eukaryota</taxon>
        <taxon>Fungi</taxon>
        <taxon>Dikarya</taxon>
        <taxon>Ascomycota</taxon>
        <taxon>Pezizomycotina</taxon>
        <taxon>Eurotiomycetes</taxon>
        <taxon>Eurotiomycetidae</taxon>
        <taxon>Eurotiales</taxon>
        <taxon>Aspergillaceae</taxon>
        <taxon>Aspergillus</taxon>
        <taxon>Aspergillus subgen. Circumdati</taxon>
    </lineage>
</organism>
<dbReference type="GO" id="GO:0071949">
    <property type="term" value="F:FAD binding"/>
    <property type="evidence" value="ECO:0007669"/>
    <property type="project" value="InterPro"/>
</dbReference>
<dbReference type="SUPFAM" id="SSF56645">
    <property type="entry name" value="Acyl-CoA dehydrogenase NM domain-like"/>
    <property type="match status" value="1"/>
</dbReference>
<dbReference type="GO" id="GO:0033540">
    <property type="term" value="P:fatty acid beta-oxidation using acyl-CoA oxidase"/>
    <property type="evidence" value="ECO:0007669"/>
    <property type="project" value="TreeGrafter"/>
</dbReference>
<dbReference type="GO" id="GO:0003997">
    <property type="term" value="F:acyl-CoA oxidase activity"/>
    <property type="evidence" value="ECO:0007669"/>
    <property type="project" value="InterPro"/>
</dbReference>
<dbReference type="PANTHER" id="PTHR10909:SF382">
    <property type="entry name" value="ACYL-COENZYME A OXIDASE"/>
    <property type="match status" value="1"/>
</dbReference>
<dbReference type="OrthoDB" id="538336at2759"/>
<dbReference type="Gene3D" id="2.40.110.10">
    <property type="entry name" value="Butyryl-CoA Dehydrogenase, subunit A, domain 2"/>
    <property type="match status" value="1"/>
</dbReference>
<dbReference type="InterPro" id="IPR012258">
    <property type="entry name" value="Acyl-CoA_oxidase"/>
</dbReference>
<dbReference type="EMBL" id="ML737262">
    <property type="protein sequence ID" value="KAE8334554.1"/>
    <property type="molecule type" value="Genomic_DNA"/>
</dbReference>
<dbReference type="InterPro" id="IPR046373">
    <property type="entry name" value="Acyl-CoA_Oxase/DH_mid-dom_sf"/>
</dbReference>